<accession>A0A2Z2PKY4</accession>
<keyword evidence="3 6" id="KW-0812">Transmembrane</keyword>
<organism evidence="7">
    <name type="scientific">Agrobacterium tumefaciens</name>
    <dbReference type="NCBI Taxonomy" id="358"/>
    <lineage>
        <taxon>Bacteria</taxon>
        <taxon>Pseudomonadati</taxon>
        <taxon>Pseudomonadota</taxon>
        <taxon>Alphaproteobacteria</taxon>
        <taxon>Hyphomicrobiales</taxon>
        <taxon>Rhizobiaceae</taxon>
        <taxon>Rhizobium/Agrobacterium group</taxon>
        <taxon>Agrobacterium</taxon>
        <taxon>Agrobacterium tumefaciens complex</taxon>
    </lineage>
</organism>
<feature type="transmembrane region" description="Helical" evidence="6">
    <location>
        <begin position="105"/>
        <end position="125"/>
    </location>
</feature>
<evidence type="ECO:0000256" key="2">
    <source>
        <dbReference type="ARBA" id="ARBA00022475"/>
    </source>
</evidence>
<dbReference type="PANTHER" id="PTHR32196">
    <property type="entry name" value="ABC TRANSPORTER PERMEASE PROTEIN YPHD-RELATED-RELATED"/>
    <property type="match status" value="1"/>
</dbReference>
<keyword evidence="5 6" id="KW-0472">Membrane</keyword>
<evidence type="ECO:0000256" key="1">
    <source>
        <dbReference type="ARBA" id="ARBA00004651"/>
    </source>
</evidence>
<comment type="subcellular location">
    <subcellularLocation>
        <location evidence="1">Cell membrane</location>
        <topology evidence="1">Multi-pass membrane protein</topology>
    </subcellularLocation>
</comment>
<protein>
    <recommendedName>
        <fullName evidence="8">ABC transporter permease</fullName>
    </recommendedName>
</protein>
<proteinExistence type="predicted"/>
<feature type="transmembrane region" description="Helical" evidence="6">
    <location>
        <begin position="227"/>
        <end position="249"/>
    </location>
</feature>
<evidence type="ECO:0000256" key="4">
    <source>
        <dbReference type="ARBA" id="ARBA00022989"/>
    </source>
</evidence>
<feature type="transmembrane region" description="Helical" evidence="6">
    <location>
        <begin position="62"/>
        <end position="93"/>
    </location>
</feature>
<sequence>MSQKHLSERSRNAAERMRELLLRPEFTAVGAAIVVITVFSIMSPLFLTIPTLASVSSVAAELGIVSIGMTILLIAGHFDLSVGAILGLTSFFVVTLMNNFGLSPVFAIFFAIAGACALGLVNGLLQTKTGIHSFIITLGTSLVYRGMLLAFTGGFPKSVDMPREVSNVIAGPILFGGMRMSLVWFILITVLATILLLRTRLGNWIQAVGQNAKAAHNLGVNVNRTTILAFTLSGGLAGIVGVMQAARFASVDAMRGTGIELQAVAVSVIGGTLLSGGYGSAIGAMMGAIVLASIQTGLVLVSAPGFLYTTIMGVIVVGAVLVNNWFSTLISRIAPMTVEEPEGDARQLIPPLQLIPPGAIESEASVTSQVKQEAQK</sequence>
<feature type="transmembrane region" description="Helical" evidence="6">
    <location>
        <begin position="173"/>
        <end position="197"/>
    </location>
</feature>
<feature type="transmembrane region" description="Helical" evidence="6">
    <location>
        <begin position="131"/>
        <end position="152"/>
    </location>
</feature>
<keyword evidence="2" id="KW-1003">Cell membrane</keyword>
<evidence type="ECO:0000256" key="6">
    <source>
        <dbReference type="SAM" id="Phobius"/>
    </source>
</evidence>
<keyword evidence="4 6" id="KW-1133">Transmembrane helix</keyword>
<feature type="transmembrane region" description="Helical" evidence="6">
    <location>
        <begin position="306"/>
        <end position="326"/>
    </location>
</feature>
<geneLocation type="plasmid" evidence="7">
    <name>pTi_CFBP296</name>
</geneLocation>
<dbReference type="EMBL" id="KY000041">
    <property type="protein sequence ID" value="ASK43527.1"/>
    <property type="molecule type" value="Genomic_DNA"/>
</dbReference>
<dbReference type="Pfam" id="PF02653">
    <property type="entry name" value="BPD_transp_2"/>
    <property type="match status" value="1"/>
</dbReference>
<keyword evidence="7" id="KW-0614">Plasmid</keyword>
<evidence type="ECO:0000313" key="7">
    <source>
        <dbReference type="EMBL" id="ASK43527.1"/>
    </source>
</evidence>
<name>A0A2Z2PKY4_AGRTU</name>
<dbReference type="CDD" id="cd06579">
    <property type="entry name" value="TM_PBP1_transp_AraH_like"/>
    <property type="match status" value="1"/>
</dbReference>
<evidence type="ECO:0000256" key="3">
    <source>
        <dbReference type="ARBA" id="ARBA00022692"/>
    </source>
</evidence>
<dbReference type="InterPro" id="IPR001851">
    <property type="entry name" value="ABC_transp_permease"/>
</dbReference>
<evidence type="ECO:0000256" key="5">
    <source>
        <dbReference type="ARBA" id="ARBA00023136"/>
    </source>
</evidence>
<dbReference type="GO" id="GO:0022857">
    <property type="term" value="F:transmembrane transporter activity"/>
    <property type="evidence" value="ECO:0007669"/>
    <property type="project" value="InterPro"/>
</dbReference>
<dbReference type="GO" id="GO:0005886">
    <property type="term" value="C:plasma membrane"/>
    <property type="evidence" value="ECO:0007669"/>
    <property type="project" value="UniProtKB-SubCell"/>
</dbReference>
<dbReference type="AlphaFoldDB" id="A0A2Z2PKY4"/>
<evidence type="ECO:0008006" key="8">
    <source>
        <dbReference type="Google" id="ProtNLM"/>
    </source>
</evidence>
<feature type="transmembrane region" description="Helical" evidence="6">
    <location>
        <begin position="261"/>
        <end position="294"/>
    </location>
</feature>
<feature type="transmembrane region" description="Helical" evidence="6">
    <location>
        <begin position="20"/>
        <end position="42"/>
    </location>
</feature>
<reference evidence="7" key="1">
    <citation type="submission" date="2016-10" db="EMBL/GenBank/DDBJ databases">
        <title>Agrobacterium Ti plasmids: Classification based on T-DNA and Vir regions organization.</title>
        <authorList>
            <person name="Nabi N."/>
            <person name="Vial L."/>
            <person name="Ben Hafsa A."/>
            <person name="Chapulliot D."/>
            <person name="Berard A."/>
            <person name="Chauveau A."/>
            <person name="Le Paslier M.-C."/>
            <person name="Harzallah Skhiri F."/>
            <person name="Brunel D."/>
            <person name="Nesme X."/>
            <person name="Chaouachi M."/>
        </authorList>
    </citation>
    <scope>NUCLEOTIDE SEQUENCE</scope>
    <source>
        <strain evidence="7">CFBP296</strain>
        <plasmid evidence="7">pTi_CFBP296</plasmid>
    </source>
</reference>
<dbReference type="RefSeq" id="WP_172690772.1">
    <property type="nucleotide sequence ID" value="NC_002147.1"/>
</dbReference>